<dbReference type="Pfam" id="PF07973">
    <property type="entry name" value="tRNA_SAD"/>
    <property type="match status" value="1"/>
</dbReference>
<dbReference type="InterPro" id="IPR051335">
    <property type="entry name" value="Alanyl-tRNA_Editing_Enzymes"/>
</dbReference>
<sequence>MKVEILNCEKIKEGYIIKLNDGNGPFYIDGKGGQLGDRGTLGESNVLEVKDGSIITDKEVPLGEQEYTIDMERRKDIACQHTAQHLFSALAYNDYQLNTVGFRMAEEYTTVDLDSNTISEETITELENKANEIIRKAIELKIYTLNHEEALKIEGLRKAIKDKVTGDVRFVEIPEIDLGACAGFHVENTKDIKLFKILSHEKIKGNYTRFFFIAGDRAIKDYAFKHELSKELCHIFSCKDYEILTMLNKSLEEKKKTETEMKMIASEFAELLGEKLMREAEEINGYKFVIYTGDKMTVQYLPRYIAPEDYILITGSEDSYSIISNKINCKEFLKELTSFNTNIKGGGNQIKGNFKGKISKEELKKQLETFLNKL</sequence>
<dbReference type="RefSeq" id="WP_005948302.1">
    <property type="nucleotide sequence ID" value="NZ_CP028103.1"/>
</dbReference>
<dbReference type="GeneID" id="77468753"/>
<evidence type="ECO:0000259" key="4">
    <source>
        <dbReference type="SMART" id="SM00863"/>
    </source>
</evidence>
<keyword evidence="2" id="KW-0479">Metal-binding</keyword>
<comment type="cofactor">
    <cofactor evidence="1">
        <name>Zn(2+)</name>
        <dbReference type="ChEBI" id="CHEBI:29105"/>
    </cofactor>
</comment>
<gene>
    <name evidence="5" type="ORF">C4N18_12170</name>
</gene>
<organism evidence="5 6">
    <name type="scientific">Fusobacterium varium ATCC 27725</name>
    <dbReference type="NCBI Taxonomy" id="469618"/>
    <lineage>
        <taxon>Bacteria</taxon>
        <taxon>Fusobacteriati</taxon>
        <taxon>Fusobacteriota</taxon>
        <taxon>Fusobacteriia</taxon>
        <taxon>Fusobacteriales</taxon>
        <taxon>Fusobacteriaceae</taxon>
        <taxon>Fusobacterium</taxon>
    </lineage>
</organism>
<evidence type="ECO:0000256" key="1">
    <source>
        <dbReference type="ARBA" id="ARBA00001947"/>
    </source>
</evidence>
<dbReference type="InterPro" id="IPR018163">
    <property type="entry name" value="Thr/Ala-tRNA-synth_IIc_edit"/>
</dbReference>
<evidence type="ECO:0000256" key="2">
    <source>
        <dbReference type="ARBA" id="ARBA00022723"/>
    </source>
</evidence>
<dbReference type="PANTHER" id="PTHR43462">
    <property type="entry name" value="ALANYL-TRNA EDITING PROTEIN"/>
    <property type="match status" value="1"/>
</dbReference>
<dbReference type="SUPFAM" id="SSF55186">
    <property type="entry name" value="ThrRS/AlaRS common domain"/>
    <property type="match status" value="1"/>
</dbReference>
<proteinExistence type="predicted"/>
<evidence type="ECO:0000256" key="3">
    <source>
        <dbReference type="ARBA" id="ARBA00022833"/>
    </source>
</evidence>
<accession>A0ABM6U6E3</accession>
<dbReference type="PANTHER" id="PTHR43462:SF1">
    <property type="entry name" value="ALANYL-TRNA EDITING PROTEIN AARSD1"/>
    <property type="match status" value="1"/>
</dbReference>
<protein>
    <submittedName>
        <fullName evidence="5">Alanyl-tRNA editing protein</fullName>
    </submittedName>
</protein>
<keyword evidence="6" id="KW-1185">Reference proteome</keyword>
<evidence type="ECO:0000313" key="6">
    <source>
        <dbReference type="Proteomes" id="UP000241238"/>
    </source>
</evidence>
<name>A0ABM6U6E3_FUSVA</name>
<evidence type="ECO:0000313" key="5">
    <source>
        <dbReference type="EMBL" id="AVQ31937.1"/>
    </source>
</evidence>
<feature type="domain" description="Threonyl/alanyl tRNA synthetase SAD" evidence="4">
    <location>
        <begin position="168"/>
        <end position="211"/>
    </location>
</feature>
<dbReference type="InterPro" id="IPR012947">
    <property type="entry name" value="tRNA_SAD"/>
</dbReference>
<reference evidence="6" key="1">
    <citation type="journal article" date="2018" name="MSphere">
        <title>Fusobacterium Genomics Using MinION and Illumina Sequencing Enables Genome Completion and Correction.</title>
        <authorList>
            <person name="Todd S.M."/>
            <person name="Settlage R.E."/>
            <person name="Lahmers K.K."/>
            <person name="Slade D.J."/>
        </authorList>
    </citation>
    <scope>NUCLEOTIDE SEQUENCE [LARGE SCALE GENOMIC DNA]</scope>
    <source>
        <strain evidence="6">ATCC 27725</strain>
    </source>
</reference>
<dbReference type="SMART" id="SM00863">
    <property type="entry name" value="tRNA_SAD"/>
    <property type="match status" value="1"/>
</dbReference>
<keyword evidence="3" id="KW-0862">Zinc</keyword>
<dbReference type="EMBL" id="CP028103">
    <property type="protein sequence ID" value="AVQ31937.1"/>
    <property type="molecule type" value="Genomic_DNA"/>
</dbReference>
<dbReference type="Proteomes" id="UP000241238">
    <property type="component" value="Chromosome"/>
</dbReference>
<dbReference type="Gene3D" id="3.30.980.10">
    <property type="entry name" value="Threonyl-trna Synthetase, Chain A, domain 2"/>
    <property type="match status" value="1"/>
</dbReference>